<keyword evidence="7" id="KW-1185">Reference proteome</keyword>
<evidence type="ECO:0000259" key="5">
    <source>
        <dbReference type="SMART" id="SM00382"/>
    </source>
</evidence>
<dbReference type="Pfam" id="PF00004">
    <property type="entry name" value="AAA"/>
    <property type="match status" value="2"/>
</dbReference>
<evidence type="ECO:0000256" key="2">
    <source>
        <dbReference type="ARBA" id="ARBA00022741"/>
    </source>
</evidence>
<dbReference type="eggNOG" id="COG0464">
    <property type="taxonomic scope" value="Bacteria"/>
</dbReference>
<dbReference type="Gene3D" id="3.40.50.300">
    <property type="entry name" value="P-loop containing nucleotide triphosphate hydrolases"/>
    <property type="match status" value="2"/>
</dbReference>
<dbReference type="EMBL" id="CP003282">
    <property type="protein sequence ID" value="AFG36997.1"/>
    <property type="molecule type" value="Genomic_DNA"/>
</dbReference>
<name>H9UHK4_SPIAZ</name>
<dbReference type="GO" id="GO:0016887">
    <property type="term" value="F:ATP hydrolysis activity"/>
    <property type="evidence" value="ECO:0007669"/>
    <property type="project" value="InterPro"/>
</dbReference>
<dbReference type="SMART" id="SM00382">
    <property type="entry name" value="AAA"/>
    <property type="match status" value="2"/>
</dbReference>
<dbReference type="AlphaFoldDB" id="H9UHK4"/>
<dbReference type="KEGG" id="sfc:Spiaf_0908"/>
<dbReference type="PANTHER" id="PTHR23073">
    <property type="entry name" value="26S PROTEASOME REGULATORY SUBUNIT"/>
    <property type="match status" value="1"/>
</dbReference>
<evidence type="ECO:0000256" key="3">
    <source>
        <dbReference type="ARBA" id="ARBA00022840"/>
    </source>
</evidence>
<evidence type="ECO:0000256" key="4">
    <source>
        <dbReference type="SAM" id="MobiDB-lite"/>
    </source>
</evidence>
<evidence type="ECO:0000256" key="1">
    <source>
        <dbReference type="ARBA" id="ARBA00006914"/>
    </source>
</evidence>
<organism evidence="6 7">
    <name type="scientific">Spirochaeta africana (strain ATCC 700263 / DSM 8902 / Z-7692)</name>
    <dbReference type="NCBI Taxonomy" id="889378"/>
    <lineage>
        <taxon>Bacteria</taxon>
        <taxon>Pseudomonadati</taxon>
        <taxon>Spirochaetota</taxon>
        <taxon>Spirochaetia</taxon>
        <taxon>Spirochaetales</taxon>
        <taxon>Spirochaetaceae</taxon>
        <taxon>Spirochaeta</taxon>
    </lineage>
</organism>
<feature type="domain" description="AAA+ ATPase" evidence="5">
    <location>
        <begin position="550"/>
        <end position="679"/>
    </location>
</feature>
<dbReference type="HOGENOM" id="CLU_365193_0_0_12"/>
<dbReference type="SUPFAM" id="SSF52540">
    <property type="entry name" value="P-loop containing nucleoside triphosphate hydrolases"/>
    <property type="match status" value="2"/>
</dbReference>
<dbReference type="Proteomes" id="UP000007383">
    <property type="component" value="Chromosome"/>
</dbReference>
<gene>
    <name evidence="6" type="ordered locus">Spiaf_0908</name>
</gene>
<dbReference type="PRINTS" id="PR00830">
    <property type="entry name" value="ENDOLAPTASE"/>
</dbReference>
<protein>
    <submittedName>
        <fullName evidence="6">AAA+ family ATPase</fullName>
    </submittedName>
</protein>
<keyword evidence="3" id="KW-0067">ATP-binding</keyword>
<feature type="region of interest" description="Disordered" evidence="4">
    <location>
        <begin position="83"/>
        <end position="110"/>
    </location>
</feature>
<reference evidence="7" key="1">
    <citation type="journal article" date="2013" name="Stand. Genomic Sci.">
        <title>Complete genome sequence of the halophilic bacterium Spirochaeta africana type strain (Z-7692(T)) from the alkaline Lake Magadi in the East African Rift.</title>
        <authorList>
            <person name="Liolos K."/>
            <person name="Abt B."/>
            <person name="Scheuner C."/>
            <person name="Teshima H."/>
            <person name="Held B."/>
            <person name="Lapidus A."/>
            <person name="Nolan M."/>
            <person name="Lucas S."/>
            <person name="Deshpande S."/>
            <person name="Cheng J.F."/>
            <person name="Tapia R."/>
            <person name="Goodwin L.A."/>
            <person name="Pitluck S."/>
            <person name="Pagani I."/>
            <person name="Ivanova N."/>
            <person name="Mavromatis K."/>
            <person name="Mikhailova N."/>
            <person name="Huntemann M."/>
            <person name="Pati A."/>
            <person name="Chen A."/>
            <person name="Palaniappan K."/>
            <person name="Land M."/>
            <person name="Rohde M."/>
            <person name="Tindall B.J."/>
            <person name="Detter J.C."/>
            <person name="Goker M."/>
            <person name="Bristow J."/>
            <person name="Eisen J.A."/>
            <person name="Markowitz V."/>
            <person name="Hugenholtz P."/>
            <person name="Woyke T."/>
            <person name="Klenk H.P."/>
            <person name="Kyrpides N.C."/>
        </authorList>
    </citation>
    <scope>NUCLEOTIDE SEQUENCE</scope>
    <source>
        <strain evidence="7">ATCC 700263 / DSM 8902 / Z-7692</strain>
    </source>
</reference>
<dbReference type="InterPro" id="IPR003959">
    <property type="entry name" value="ATPase_AAA_core"/>
</dbReference>
<dbReference type="STRING" id="889378.Spiaf_0908"/>
<keyword evidence="2" id="KW-0547">Nucleotide-binding</keyword>
<sequence>MNGTSSLSAWKEYYFYLFTVCIDRGYAEELMARFGLQALHWERLPEIADRVIQACAPHMREEQAAELTHARDSFCQALDAATADPATADPADSPSKSPRPDTCRPDPPAPMRHPAIQLSLALRRCLNCHDSCVDTVIDALLQTSPEGSRPSAPPLPRILHELADQFALTRTEQNIVAVLFAAADQPQFGELLQHHLSSFASGELLAEAARVDTRTLVQETMQGSHLSVLGFIDSGLGRDEFLDTTLSNQLVFTLRSGTLEDLRAGLFSPTPPPRHRLEDFPLPRAEVRNCIAALAGGHPLLLCGPPGIGKTEYARSLIHHLGRTPRTLAASSTMPFRGTHSAGTMRLNAASTAAHLLDPDRDILLIDEADNVLQSASGFFALMSGQDSSYDKARLNELLEHLPVPTIWITNQHRLIPDSALRRFGHVAAFPHPPASFRQRLLRDRLLNLTDAEHDDGWSRDLAARYDLTPAAVERTARIVAAELENHTITRGDVPDRVRGYIDELCSSDLAQDVRRLPAVDPGFRPELCSTSSCLERTAQLARHRAESGKGLRLLLDGPPGGGKTQFALWLARHLDRDVHLIRPSDLLSKYVGESEQQIAAAFRHARRTGSLLIIDEADALLYDRASAVRSWEHSQIAEFLQQVQEFDGIMAACTNRITAVDPALRRRFHRHISFGPIARDQLAPALAWIFPEASFHPADLEGLLAGPDLMMSDLAAAREMLEIETEMAAGTPQNSPAPASAVIAEILDHAGARDRSSRIGFSP</sequence>
<proteinExistence type="inferred from homology"/>
<feature type="domain" description="AAA+ ATPase" evidence="5">
    <location>
        <begin position="296"/>
        <end position="434"/>
    </location>
</feature>
<evidence type="ECO:0000313" key="7">
    <source>
        <dbReference type="Proteomes" id="UP000007383"/>
    </source>
</evidence>
<feature type="compositionally biased region" description="Low complexity" evidence="4">
    <location>
        <begin position="83"/>
        <end position="96"/>
    </location>
</feature>
<comment type="similarity">
    <text evidence="1">Belongs to the AAA ATPase family.</text>
</comment>
<dbReference type="InterPro" id="IPR027417">
    <property type="entry name" value="P-loop_NTPase"/>
</dbReference>
<evidence type="ECO:0000313" key="6">
    <source>
        <dbReference type="EMBL" id="AFG36997.1"/>
    </source>
</evidence>
<dbReference type="GO" id="GO:0005524">
    <property type="term" value="F:ATP binding"/>
    <property type="evidence" value="ECO:0007669"/>
    <property type="project" value="UniProtKB-KW"/>
</dbReference>
<dbReference type="InterPro" id="IPR050221">
    <property type="entry name" value="26S_Proteasome_ATPase"/>
</dbReference>
<dbReference type="InterPro" id="IPR003593">
    <property type="entry name" value="AAA+_ATPase"/>
</dbReference>
<accession>H9UHK4</accession>
<dbReference type="PATRIC" id="fig|889378.3.peg.907"/>